<dbReference type="EMBL" id="JAYMYR010000010">
    <property type="protein sequence ID" value="KAK7334453.1"/>
    <property type="molecule type" value="Genomic_DNA"/>
</dbReference>
<dbReference type="Proteomes" id="UP001374584">
    <property type="component" value="Unassembled WGS sequence"/>
</dbReference>
<sequence length="68" mass="8278">MSRSEEIKKHFHSYNRSGSWIFAVIKSEEFQIKSQPCYVIIFKKQSNERKPVIYLEKKIYRNRPIKTL</sequence>
<gene>
    <name evidence="1" type="ORF">VNO80_26210</name>
</gene>
<evidence type="ECO:0000313" key="2">
    <source>
        <dbReference type="Proteomes" id="UP001374584"/>
    </source>
</evidence>
<reference evidence="1 2" key="1">
    <citation type="submission" date="2024-01" db="EMBL/GenBank/DDBJ databases">
        <title>The genomes of 5 underutilized Papilionoideae crops provide insights into root nodulation and disease resistanc.</title>
        <authorList>
            <person name="Jiang F."/>
        </authorList>
    </citation>
    <scope>NUCLEOTIDE SEQUENCE [LARGE SCALE GENOMIC DNA]</scope>
    <source>
        <strain evidence="1">JINMINGXINNONG_FW02</strain>
        <tissue evidence="1">Leaves</tissue>
    </source>
</reference>
<protein>
    <submittedName>
        <fullName evidence="1">Uncharacterized protein</fullName>
    </submittedName>
</protein>
<dbReference type="AlphaFoldDB" id="A0AAN9LI09"/>
<accession>A0AAN9LI09</accession>
<name>A0AAN9LI09_PHACN</name>
<evidence type="ECO:0000313" key="1">
    <source>
        <dbReference type="EMBL" id="KAK7334453.1"/>
    </source>
</evidence>
<organism evidence="1 2">
    <name type="scientific">Phaseolus coccineus</name>
    <name type="common">Scarlet runner bean</name>
    <name type="synonym">Phaseolus multiflorus</name>
    <dbReference type="NCBI Taxonomy" id="3886"/>
    <lineage>
        <taxon>Eukaryota</taxon>
        <taxon>Viridiplantae</taxon>
        <taxon>Streptophyta</taxon>
        <taxon>Embryophyta</taxon>
        <taxon>Tracheophyta</taxon>
        <taxon>Spermatophyta</taxon>
        <taxon>Magnoliopsida</taxon>
        <taxon>eudicotyledons</taxon>
        <taxon>Gunneridae</taxon>
        <taxon>Pentapetalae</taxon>
        <taxon>rosids</taxon>
        <taxon>fabids</taxon>
        <taxon>Fabales</taxon>
        <taxon>Fabaceae</taxon>
        <taxon>Papilionoideae</taxon>
        <taxon>50 kb inversion clade</taxon>
        <taxon>NPAAA clade</taxon>
        <taxon>indigoferoid/millettioid clade</taxon>
        <taxon>Phaseoleae</taxon>
        <taxon>Phaseolus</taxon>
    </lineage>
</organism>
<comment type="caution">
    <text evidence="1">The sequence shown here is derived from an EMBL/GenBank/DDBJ whole genome shotgun (WGS) entry which is preliminary data.</text>
</comment>
<proteinExistence type="predicted"/>
<keyword evidence="2" id="KW-1185">Reference proteome</keyword>